<keyword evidence="3" id="KW-1185">Reference proteome</keyword>
<dbReference type="PANTHER" id="PTHR12697:SF29">
    <property type="entry name" value="TIR DOMAIN-CONTAINING PROTEIN"/>
    <property type="match status" value="1"/>
</dbReference>
<gene>
    <name evidence="2" type="ORF">TRIADDRAFT_59119</name>
</gene>
<evidence type="ECO:0000313" key="3">
    <source>
        <dbReference type="Proteomes" id="UP000009022"/>
    </source>
</evidence>
<dbReference type="AlphaFoldDB" id="B3S4K5"/>
<organism evidence="2 3">
    <name type="scientific">Trichoplax adhaerens</name>
    <name type="common">Trichoplax reptans</name>
    <dbReference type="NCBI Taxonomy" id="10228"/>
    <lineage>
        <taxon>Eukaryota</taxon>
        <taxon>Metazoa</taxon>
        <taxon>Placozoa</taxon>
        <taxon>Uniplacotomia</taxon>
        <taxon>Trichoplacea</taxon>
        <taxon>Trichoplacidae</taxon>
        <taxon>Trichoplax</taxon>
    </lineage>
</organism>
<dbReference type="HOGENOM" id="CLU_662815_0_0_1"/>
<proteinExistence type="predicted"/>
<dbReference type="OrthoDB" id="194358at2759"/>
<dbReference type="Pfam" id="PF13646">
    <property type="entry name" value="HEAT_2"/>
    <property type="match status" value="2"/>
</dbReference>
<dbReference type="eggNOG" id="ENOG502REAN">
    <property type="taxonomic scope" value="Eukaryota"/>
</dbReference>
<dbReference type="Gene3D" id="3.40.50.10140">
    <property type="entry name" value="Toll/interleukin-1 receptor homology (TIR) domain"/>
    <property type="match status" value="1"/>
</dbReference>
<dbReference type="SUPFAM" id="SSF52200">
    <property type="entry name" value="Toll/Interleukin receptor TIR domain"/>
    <property type="match status" value="1"/>
</dbReference>
<dbReference type="SUPFAM" id="SSF48371">
    <property type="entry name" value="ARM repeat"/>
    <property type="match status" value="1"/>
</dbReference>
<sequence>MASNVPEHKHLDVMISYSRVNQNVMRKLKDFLIENGLKAFLIILSKNSATSKYCRDELALAYISNKPIIPVALEKKSEILSVLEFGMKLTLASMEWISLADDMQFDQQLSKIIAAVNTFICDTDVSEHNNNSVKSQDRLVNRQISKHKKLFHDHEEKDFIRAGEKFIEFLKDYYRMEDTIPWTLFEQKFYEINGPELEKLCSFDNEGWLLGVLYRELEVLEANENVTKQQLLAFTDNNIDIFWENVEEQAIQSYAMREVFNMDSSVRIPAIMNLSKIKSPAVMEALSDLLTDKDPNIRSVAAISLGRLGVQNNLRITRRLINLLNDSDRLVREAGCLALGHMKAQPAVRKLVKLWRNDTISHVREAAQCALKRIGGEEAEKALHITKVLTEEIRALTTKNNTN</sequence>
<dbReference type="EMBL" id="DS985249">
    <property type="protein sequence ID" value="EDV22484.1"/>
    <property type="molecule type" value="Genomic_DNA"/>
</dbReference>
<dbReference type="InterPro" id="IPR016024">
    <property type="entry name" value="ARM-type_fold"/>
</dbReference>
<dbReference type="PANTHER" id="PTHR12697">
    <property type="entry name" value="PBS LYASE HEAT-LIKE PROTEIN"/>
    <property type="match status" value="1"/>
</dbReference>
<dbReference type="OMA" id="MKDVFAM"/>
<dbReference type="PhylomeDB" id="B3S4K5"/>
<accession>B3S4K5</accession>
<dbReference type="InterPro" id="IPR035897">
    <property type="entry name" value="Toll_tir_struct_dom_sf"/>
</dbReference>
<dbReference type="InterPro" id="IPR000157">
    <property type="entry name" value="TIR_dom"/>
</dbReference>
<reference evidence="2 3" key="1">
    <citation type="journal article" date="2008" name="Nature">
        <title>The Trichoplax genome and the nature of placozoans.</title>
        <authorList>
            <person name="Srivastava M."/>
            <person name="Begovic E."/>
            <person name="Chapman J."/>
            <person name="Putnam N.H."/>
            <person name="Hellsten U."/>
            <person name="Kawashima T."/>
            <person name="Kuo A."/>
            <person name="Mitros T."/>
            <person name="Salamov A."/>
            <person name="Carpenter M.L."/>
            <person name="Signorovitch A.Y."/>
            <person name="Moreno M.A."/>
            <person name="Kamm K."/>
            <person name="Grimwood J."/>
            <person name="Schmutz J."/>
            <person name="Shapiro H."/>
            <person name="Grigoriev I.V."/>
            <person name="Buss L.W."/>
            <person name="Schierwater B."/>
            <person name="Dellaporta S.L."/>
            <person name="Rokhsar D.S."/>
        </authorList>
    </citation>
    <scope>NUCLEOTIDE SEQUENCE [LARGE SCALE GENOMIC DNA]</scope>
    <source>
        <strain evidence="2 3">Grell-BS-1999</strain>
    </source>
</reference>
<name>B3S4K5_TRIAD</name>
<dbReference type="KEGG" id="tad:TRIADDRAFT_59119"/>
<evidence type="ECO:0000259" key="1">
    <source>
        <dbReference type="Pfam" id="PF13676"/>
    </source>
</evidence>
<evidence type="ECO:0000313" key="2">
    <source>
        <dbReference type="EMBL" id="EDV22484.1"/>
    </source>
</evidence>
<dbReference type="Gene3D" id="1.25.10.10">
    <property type="entry name" value="Leucine-rich Repeat Variant"/>
    <property type="match status" value="1"/>
</dbReference>
<dbReference type="InterPro" id="IPR011989">
    <property type="entry name" value="ARM-like"/>
</dbReference>
<protein>
    <recommendedName>
        <fullName evidence="1">TIR domain-containing protein</fullName>
    </recommendedName>
</protein>
<dbReference type="InParanoid" id="B3S4K5"/>
<dbReference type="CTD" id="6756404"/>
<dbReference type="GO" id="GO:0007165">
    <property type="term" value="P:signal transduction"/>
    <property type="evidence" value="ECO:0007669"/>
    <property type="project" value="InterPro"/>
</dbReference>
<dbReference type="RefSeq" id="XP_002115028.1">
    <property type="nucleotide sequence ID" value="XM_002114992.1"/>
</dbReference>
<feature type="domain" description="TIR" evidence="1">
    <location>
        <begin position="39"/>
        <end position="112"/>
    </location>
</feature>
<dbReference type="GO" id="GO:0016491">
    <property type="term" value="F:oxidoreductase activity"/>
    <property type="evidence" value="ECO:0000318"/>
    <property type="project" value="GO_Central"/>
</dbReference>
<dbReference type="GeneID" id="6756404"/>
<dbReference type="Proteomes" id="UP000009022">
    <property type="component" value="Unassembled WGS sequence"/>
</dbReference>
<dbReference type="Pfam" id="PF13676">
    <property type="entry name" value="TIR_2"/>
    <property type="match status" value="1"/>
</dbReference>